<dbReference type="EMBL" id="BAAAQM010000047">
    <property type="protein sequence ID" value="GAA1992375.1"/>
    <property type="molecule type" value="Genomic_DNA"/>
</dbReference>
<feature type="compositionally biased region" description="Gly residues" evidence="1">
    <location>
        <begin position="42"/>
        <end position="55"/>
    </location>
</feature>
<feature type="region of interest" description="Disordered" evidence="1">
    <location>
        <begin position="12"/>
        <end position="71"/>
    </location>
</feature>
<feature type="compositionally biased region" description="Low complexity" evidence="1">
    <location>
        <begin position="12"/>
        <end position="41"/>
    </location>
</feature>
<dbReference type="RefSeq" id="WP_344660995.1">
    <property type="nucleotide sequence ID" value="NZ_BAAAQM010000047.1"/>
</dbReference>
<accession>A0ABP5E9B6</accession>
<evidence type="ECO:0000313" key="2">
    <source>
        <dbReference type="EMBL" id="GAA1992375.1"/>
    </source>
</evidence>
<evidence type="ECO:0000313" key="3">
    <source>
        <dbReference type="Proteomes" id="UP001499854"/>
    </source>
</evidence>
<organism evidence="2 3">
    <name type="scientific">Catenulispora subtropica</name>
    <dbReference type="NCBI Taxonomy" id="450798"/>
    <lineage>
        <taxon>Bacteria</taxon>
        <taxon>Bacillati</taxon>
        <taxon>Actinomycetota</taxon>
        <taxon>Actinomycetes</taxon>
        <taxon>Catenulisporales</taxon>
        <taxon>Catenulisporaceae</taxon>
        <taxon>Catenulispora</taxon>
    </lineage>
</organism>
<comment type="caution">
    <text evidence="2">The sequence shown here is derived from an EMBL/GenBank/DDBJ whole genome shotgun (WGS) entry which is preliminary data.</text>
</comment>
<gene>
    <name evidence="2" type="ORF">GCM10009838_65160</name>
</gene>
<keyword evidence="3" id="KW-1185">Reference proteome</keyword>
<feature type="compositionally biased region" description="Low complexity" evidence="1">
    <location>
        <begin position="56"/>
        <end position="71"/>
    </location>
</feature>
<name>A0ABP5E9B6_9ACTN</name>
<evidence type="ECO:0000256" key="1">
    <source>
        <dbReference type="SAM" id="MobiDB-lite"/>
    </source>
</evidence>
<evidence type="ECO:0008006" key="4">
    <source>
        <dbReference type="Google" id="ProtNLM"/>
    </source>
</evidence>
<protein>
    <recommendedName>
        <fullName evidence="4">Lipoprotein</fullName>
    </recommendedName>
</protein>
<dbReference type="Proteomes" id="UP001499854">
    <property type="component" value="Unassembled WGS sequence"/>
</dbReference>
<reference evidence="3" key="1">
    <citation type="journal article" date="2019" name="Int. J. Syst. Evol. Microbiol.">
        <title>The Global Catalogue of Microorganisms (GCM) 10K type strain sequencing project: providing services to taxonomists for standard genome sequencing and annotation.</title>
        <authorList>
            <consortium name="The Broad Institute Genomics Platform"/>
            <consortium name="The Broad Institute Genome Sequencing Center for Infectious Disease"/>
            <person name="Wu L."/>
            <person name="Ma J."/>
        </authorList>
    </citation>
    <scope>NUCLEOTIDE SEQUENCE [LARGE SCALE GENOMIC DNA]</scope>
    <source>
        <strain evidence="3">JCM 16013</strain>
    </source>
</reference>
<sequence>MALMFGAAACSSSASKPAADGSSSPTGASSPSTGSAPSSATGSGGTPATGSGGTSAPGTGTPTTPVPSSGPVQRVAEIHSEGGFAGNALRLQPPAVVVYSDGTVVLNASKRYTLDSGALASLLASVRKDLDGLPETVSPTKGRPIPDIPTTVLGIRKGDGSYQTVRAAGLPQIGKDGGYPAPLYDAYTKLNDLNATAGTPFTGPDVRYLLSCPAAGGTKPEPWPAGMPQPVNAEGATCVEIHVATGPAAAAVRTACQAYLPGDLQSKPAVPYQSDKGVRTCQWRYALPDETS</sequence>
<proteinExistence type="predicted"/>